<sequence length="111" mass="12648">MSTTIDNVLLPSEIDLYVEALEPSKIENLGTRIWLGAHHRLQKLHQQAIIEAREIKEEAVKETIISHGKMPVIVYEAVCVSVWKEKILPEMMKLEPEPATTIIPYMVVSDE</sequence>
<accession>A0ABN7NI99</accession>
<evidence type="ECO:0000313" key="2">
    <source>
        <dbReference type="Proteomes" id="UP001153148"/>
    </source>
</evidence>
<evidence type="ECO:0000313" key="1">
    <source>
        <dbReference type="EMBL" id="CAG2054381.1"/>
    </source>
</evidence>
<dbReference type="PANTHER" id="PTHR13244:SF7">
    <property type="entry name" value="ZINC FINGER MYND DOMAIN-CONTAINING PROTEIN 10"/>
    <property type="match status" value="1"/>
</dbReference>
<dbReference type="Proteomes" id="UP001153148">
    <property type="component" value="Unassembled WGS sequence"/>
</dbReference>
<dbReference type="EMBL" id="CAJPIN010001268">
    <property type="protein sequence ID" value="CAG2054381.1"/>
    <property type="molecule type" value="Genomic_DNA"/>
</dbReference>
<name>A0ABN7NI99_TIMPD</name>
<reference evidence="1" key="1">
    <citation type="submission" date="2021-03" db="EMBL/GenBank/DDBJ databases">
        <authorList>
            <person name="Tran Van P."/>
        </authorList>
    </citation>
    <scope>NUCLEOTIDE SEQUENCE</scope>
</reference>
<dbReference type="PANTHER" id="PTHR13244">
    <property type="entry name" value="ZINC FINGER MYND DOMAIN CONTAINING PROTEIN 10"/>
    <property type="match status" value="1"/>
</dbReference>
<dbReference type="InterPro" id="IPR052298">
    <property type="entry name" value="ZMYND10"/>
</dbReference>
<protein>
    <recommendedName>
        <fullName evidence="3">Phage protein</fullName>
    </recommendedName>
</protein>
<gene>
    <name evidence="1" type="ORF">TPAB3V08_LOCUS1410</name>
</gene>
<evidence type="ECO:0008006" key="3">
    <source>
        <dbReference type="Google" id="ProtNLM"/>
    </source>
</evidence>
<comment type="caution">
    <text evidence="1">The sequence shown here is derived from an EMBL/GenBank/DDBJ whole genome shotgun (WGS) entry which is preliminary data.</text>
</comment>
<keyword evidence="2" id="KW-1185">Reference proteome</keyword>
<proteinExistence type="predicted"/>
<organism evidence="1 2">
    <name type="scientific">Timema podura</name>
    <name type="common">Walking stick</name>
    <dbReference type="NCBI Taxonomy" id="61482"/>
    <lineage>
        <taxon>Eukaryota</taxon>
        <taxon>Metazoa</taxon>
        <taxon>Ecdysozoa</taxon>
        <taxon>Arthropoda</taxon>
        <taxon>Hexapoda</taxon>
        <taxon>Insecta</taxon>
        <taxon>Pterygota</taxon>
        <taxon>Neoptera</taxon>
        <taxon>Polyneoptera</taxon>
        <taxon>Phasmatodea</taxon>
        <taxon>Timematodea</taxon>
        <taxon>Timematoidea</taxon>
        <taxon>Timematidae</taxon>
        <taxon>Timema</taxon>
    </lineage>
</organism>
<feature type="non-terminal residue" evidence="1">
    <location>
        <position position="111"/>
    </location>
</feature>